<dbReference type="AlphaFoldDB" id="A0A0K2TYC6"/>
<dbReference type="EMBL" id="HACA01013668">
    <property type="protein sequence ID" value="CDW31029.1"/>
    <property type="molecule type" value="Transcribed_RNA"/>
</dbReference>
<name>A0A0K2TYC6_LEPSM</name>
<sequence>MVTEGILWCCFWPNMRQFFCSNYAVSEQTSLRLVSCPKRRKYFYGTSQPDMSILSATFLSFDSFLLLLTSLGVQREDCHWHLSGHIGRVFTTCKHYFFSEQFSPFAIVKISSTLEHLISFFRQNLMQILRSMFFNSKNFLTTQNTFKGYASHKQNKRII</sequence>
<proteinExistence type="predicted"/>
<reference evidence="1" key="1">
    <citation type="submission" date="2014-05" db="EMBL/GenBank/DDBJ databases">
        <authorList>
            <person name="Chronopoulou M."/>
        </authorList>
    </citation>
    <scope>NUCLEOTIDE SEQUENCE</scope>
    <source>
        <tissue evidence="1">Whole organism</tissue>
    </source>
</reference>
<organism evidence="1">
    <name type="scientific">Lepeophtheirus salmonis</name>
    <name type="common">Salmon louse</name>
    <name type="synonym">Caligus salmonis</name>
    <dbReference type="NCBI Taxonomy" id="72036"/>
    <lineage>
        <taxon>Eukaryota</taxon>
        <taxon>Metazoa</taxon>
        <taxon>Ecdysozoa</taxon>
        <taxon>Arthropoda</taxon>
        <taxon>Crustacea</taxon>
        <taxon>Multicrustacea</taxon>
        <taxon>Hexanauplia</taxon>
        <taxon>Copepoda</taxon>
        <taxon>Siphonostomatoida</taxon>
        <taxon>Caligidae</taxon>
        <taxon>Lepeophtheirus</taxon>
    </lineage>
</organism>
<evidence type="ECO:0000313" key="1">
    <source>
        <dbReference type="EMBL" id="CDW31029.1"/>
    </source>
</evidence>
<protein>
    <submittedName>
        <fullName evidence="1">Uncharacterized protein</fullName>
    </submittedName>
</protein>
<accession>A0A0K2TYC6</accession>